<keyword evidence="3" id="KW-0479">Metal-binding</keyword>
<keyword evidence="4" id="KW-0677">Repeat</keyword>
<organism evidence="11 12">
    <name type="scientific">Apiospora phragmitis</name>
    <dbReference type="NCBI Taxonomy" id="2905665"/>
    <lineage>
        <taxon>Eukaryota</taxon>
        <taxon>Fungi</taxon>
        <taxon>Dikarya</taxon>
        <taxon>Ascomycota</taxon>
        <taxon>Pezizomycotina</taxon>
        <taxon>Sordariomycetes</taxon>
        <taxon>Xylariomycetidae</taxon>
        <taxon>Amphisphaeriales</taxon>
        <taxon>Apiosporaceae</taxon>
        <taxon>Apiospora</taxon>
    </lineage>
</organism>
<keyword evidence="5" id="KW-0863">Zinc-finger</keyword>
<dbReference type="GeneID" id="92091532"/>
<evidence type="ECO:0000256" key="1">
    <source>
        <dbReference type="ARBA" id="ARBA00004496"/>
    </source>
</evidence>
<dbReference type="Proteomes" id="UP001480595">
    <property type="component" value="Unassembled WGS sequence"/>
</dbReference>
<feature type="domain" description="RZ-type" evidence="10">
    <location>
        <begin position="1406"/>
        <end position="1479"/>
    </location>
</feature>
<dbReference type="InterPro" id="IPR000967">
    <property type="entry name" value="Znf_NFX1"/>
</dbReference>
<dbReference type="PANTHER" id="PTHR10887:SF445">
    <property type="entry name" value="NFX1-TYPE ZINC FINGER-CONTAINING PROTEIN 1"/>
    <property type="match status" value="1"/>
</dbReference>
<comment type="caution">
    <text evidence="11">The sequence shown here is derived from an EMBL/GenBank/DDBJ whole genome shotgun (WGS) entry which is preliminary data.</text>
</comment>
<dbReference type="InterPro" id="IPR045055">
    <property type="entry name" value="DNA2/NAM7-like"/>
</dbReference>
<feature type="compositionally biased region" description="Polar residues" evidence="9">
    <location>
        <begin position="1"/>
        <end position="30"/>
    </location>
</feature>
<evidence type="ECO:0000259" key="10">
    <source>
        <dbReference type="PROSITE" id="PS51981"/>
    </source>
</evidence>
<dbReference type="GO" id="GO:0004386">
    <property type="term" value="F:helicase activity"/>
    <property type="evidence" value="ECO:0007669"/>
    <property type="project" value="UniProtKB-KW"/>
</dbReference>
<dbReference type="InterPro" id="IPR041679">
    <property type="entry name" value="DNA2/NAM7-like_C"/>
</dbReference>
<dbReference type="Gene3D" id="3.40.50.300">
    <property type="entry name" value="P-loop containing nucleotide triphosphate hydrolases"/>
    <property type="match status" value="2"/>
</dbReference>
<evidence type="ECO:0000256" key="5">
    <source>
        <dbReference type="ARBA" id="ARBA00022771"/>
    </source>
</evidence>
<keyword evidence="6 11" id="KW-0547">Nucleotide-binding</keyword>
<dbReference type="PANTHER" id="PTHR10887">
    <property type="entry name" value="DNA2/NAM7 HELICASE FAMILY"/>
    <property type="match status" value="1"/>
</dbReference>
<dbReference type="InterPro" id="IPR041677">
    <property type="entry name" value="DNA2/NAM7_AAA_11"/>
</dbReference>
<evidence type="ECO:0000313" key="12">
    <source>
        <dbReference type="Proteomes" id="UP001480595"/>
    </source>
</evidence>
<dbReference type="SMART" id="SM00438">
    <property type="entry name" value="ZnF_NFX"/>
    <property type="match status" value="3"/>
</dbReference>
<keyword evidence="7" id="KW-0862">Zinc</keyword>
<sequence>MDSQSGQQSATQGNTGFQNRQSFTQGSNSFRNHHDVRNQDDLREWKHTLRQAASNRTARVRFFEMAIKLVDGEVGTSQEMFKTLAQDDGLQIIRALIDQSLPQASSSQDRATLWVAEVEPLLRVITHQRVMGSAVLEQEVFAIYNFLSGIGGRRMKTLYEFIIEFMRSMPAEKPHATQAVPDRISILELSLCVLSIMLDSNSTNVVRQDFSAIVSQLEPLLDDAASNQGQSHYLELQARQWLNYIKRRLGVGESLPVCNPQSRPVEPITQFVLPKNLPGQLSSTGPRHDNDHTDIEDISILPTPDEIMCAKDEYLPTNRPASFHRPGIIGRLDREFRLLREDTVGQLRDVVRAQLEKMHNTQTTEFRNQRVRSFTYIGAEPMQVDLHRSRGLDILVRFTQPAKGSGSIGREEWWTHSKRLLPGGLVCVICNDGSTLFCVVSDATVYRSGKASHSDDAATVSPKRESLADRADYAYVHLLLADTKQCNVLEALGWFQTIGPRQERCLVEFPGVLLPSFQHTLEALQQMSKAPKVPFIDLIAPDQQQSGFIDVPPPQYSTKPDFVFDLSILTDGTSLECGPNDPLDPALLSRHSTLDPTQSAALLGSLSKSLALIQGPPGTGKSYTGEKLVQVLLHNKQRAKLGPILCVCYTNHALDQLLEHLVDEGVEQVIRIGSRSKSSRLESLNLRTISKNADRTRSESRSLRSLYRVPQSTWNMPYKRVDQFLSIAETNPRYQVELSDVGVDDEGFRAVHHHPQQRMEQWLRGGTVNSATSREAPELLDADLWTMTHEERQKLFCHWAHELRGPIIDELQEVYQLWESDIGERNRVAREVDLRCLSEANIVGVTTTGLAKNSDLLRRLPCKVLLCEEAGEVLEAHNLTALLPSVQHAILIGDNLQLKPQIQNFELNSTNPRGAQYSLDVSMFERLVSPPHDDEQKLPYSTLQTQRRMHPSISELVRSTLYPDLEDGGPVAEYPEVCGMKKRLFWFNHTALEDQALQFDPNSTSHVNSFEIEMTVALVQHLVRQGIYGTDDIAVITPYLGQLLRLRQRMKNLVEISLGDQDVEELKSLDVDDGELPNDTSVQPPTATKTSLLKSVRLATVDNFQGEEAKVVVISLVRSNEQKKCGFLSTSNRINVLLSRAKHGMYIIGNSETYGNVGMWARVIDILGTNGNIGNQLELECPRHPGSSLLVSEADHFLQHSPEGGCNRACDRCLPCGHACMYRCHSDMLHNAAKCLDRCPRPLDGCSHPCPRACGDKCPSDCKVPLKGLELKLSCGHVVGSAACWKAQHPENIDCQVEVKKTVPGCEHIVTVECCVDITTAMYRCPATCGAVQPCGHRCMSQCYRCTTKVRGRVMAQRHGFCSEPCHRQHSTCRHSCQENCHGDASCPPCSAPCEVKCSHSVCSKKCHEPCEPCVEQKCVSRFGQWYPCVNKHLFTVGESSMQINEAKCPQCGAAADGVEHEPAEEVRYADELKEMARRVAEMQTECEDLLTFD</sequence>
<dbReference type="InterPro" id="IPR046439">
    <property type="entry name" value="ZF_RZ_dom"/>
</dbReference>
<dbReference type="CDD" id="cd18808">
    <property type="entry name" value="SF1_C_Upf1"/>
    <property type="match status" value="1"/>
</dbReference>
<evidence type="ECO:0000313" key="11">
    <source>
        <dbReference type="EMBL" id="KAK8064422.1"/>
    </source>
</evidence>
<feature type="region of interest" description="Disordered" evidence="9">
    <location>
        <begin position="1"/>
        <end position="39"/>
    </location>
</feature>
<dbReference type="InterPro" id="IPR047187">
    <property type="entry name" value="SF1_C_Upf1"/>
</dbReference>
<dbReference type="Pfam" id="PF20173">
    <property type="entry name" value="ZnF_RZ-type"/>
    <property type="match status" value="1"/>
</dbReference>
<dbReference type="SUPFAM" id="SSF52540">
    <property type="entry name" value="P-loop containing nucleoside triphosphate hydrolases"/>
    <property type="match status" value="1"/>
</dbReference>
<reference evidence="11 12" key="1">
    <citation type="submission" date="2023-01" db="EMBL/GenBank/DDBJ databases">
        <title>Analysis of 21 Apiospora genomes using comparative genomics revels a genus with tremendous synthesis potential of carbohydrate active enzymes and secondary metabolites.</title>
        <authorList>
            <person name="Sorensen T."/>
        </authorList>
    </citation>
    <scope>NUCLEOTIDE SEQUENCE [LARGE SCALE GENOMIC DNA]</scope>
    <source>
        <strain evidence="11 12">CBS 135458</strain>
    </source>
</reference>
<keyword evidence="6 11" id="KW-0378">Hydrolase</keyword>
<dbReference type="CDD" id="cd17936">
    <property type="entry name" value="EEXXEc_NFX1"/>
    <property type="match status" value="1"/>
</dbReference>
<evidence type="ECO:0000256" key="6">
    <source>
        <dbReference type="ARBA" id="ARBA00022806"/>
    </source>
</evidence>
<keyword evidence="6 11" id="KW-0067">ATP-binding</keyword>
<dbReference type="RefSeq" id="XP_066715411.1">
    <property type="nucleotide sequence ID" value="XM_066858469.1"/>
</dbReference>
<evidence type="ECO:0000256" key="8">
    <source>
        <dbReference type="ARBA" id="ARBA00022859"/>
    </source>
</evidence>
<protein>
    <submittedName>
        <fullName evidence="11">Nf-x1 finger and helicase domain containing protein</fullName>
    </submittedName>
</protein>
<dbReference type="InterPro" id="IPR027417">
    <property type="entry name" value="P-loop_NTPase"/>
</dbReference>
<keyword evidence="8" id="KW-0391">Immunity</keyword>
<keyword evidence="12" id="KW-1185">Reference proteome</keyword>
<comment type="subcellular location">
    <subcellularLocation>
        <location evidence="1">Cytoplasm</location>
    </subcellularLocation>
</comment>
<dbReference type="PROSITE" id="PS51981">
    <property type="entry name" value="ZF_RZ"/>
    <property type="match status" value="1"/>
</dbReference>
<evidence type="ECO:0000256" key="2">
    <source>
        <dbReference type="ARBA" id="ARBA00022490"/>
    </source>
</evidence>
<evidence type="ECO:0000256" key="9">
    <source>
        <dbReference type="SAM" id="MobiDB-lite"/>
    </source>
</evidence>
<dbReference type="Pfam" id="PF13086">
    <property type="entry name" value="AAA_11"/>
    <property type="match status" value="1"/>
</dbReference>
<keyword evidence="6 11" id="KW-0347">Helicase</keyword>
<name>A0ABR1UZS0_9PEZI</name>
<dbReference type="Pfam" id="PF13087">
    <property type="entry name" value="AAA_12"/>
    <property type="match status" value="1"/>
</dbReference>
<dbReference type="CDD" id="cd06008">
    <property type="entry name" value="NF-X1-zinc-finger"/>
    <property type="match status" value="1"/>
</dbReference>
<evidence type="ECO:0000256" key="7">
    <source>
        <dbReference type="ARBA" id="ARBA00022833"/>
    </source>
</evidence>
<dbReference type="EMBL" id="JAQQWL010000007">
    <property type="protein sequence ID" value="KAK8064422.1"/>
    <property type="molecule type" value="Genomic_DNA"/>
</dbReference>
<evidence type="ECO:0000256" key="3">
    <source>
        <dbReference type="ARBA" id="ARBA00022723"/>
    </source>
</evidence>
<keyword evidence="2" id="KW-0963">Cytoplasm</keyword>
<proteinExistence type="predicted"/>
<evidence type="ECO:0000256" key="4">
    <source>
        <dbReference type="ARBA" id="ARBA00022737"/>
    </source>
</evidence>
<accession>A0ABR1UZS0</accession>
<gene>
    <name evidence="11" type="ORF">PG994_007060</name>
</gene>